<dbReference type="EC" id="3.1.26.5" evidence="7 8"/>
<dbReference type="Pfam" id="PF00825">
    <property type="entry name" value="Ribonuclease_P"/>
    <property type="match status" value="1"/>
</dbReference>
<dbReference type="SUPFAM" id="SSF54211">
    <property type="entry name" value="Ribosomal protein S5 domain 2-like"/>
    <property type="match status" value="1"/>
</dbReference>
<dbReference type="PROSITE" id="PS00648">
    <property type="entry name" value="RIBONUCLEASE_P"/>
    <property type="match status" value="1"/>
</dbReference>
<dbReference type="STRING" id="1770053.SAMN05216551_10576"/>
<evidence type="ECO:0000256" key="4">
    <source>
        <dbReference type="ARBA" id="ARBA00022759"/>
    </source>
</evidence>
<dbReference type="GO" id="GO:0030677">
    <property type="term" value="C:ribonuclease P complex"/>
    <property type="evidence" value="ECO:0007669"/>
    <property type="project" value="TreeGrafter"/>
</dbReference>
<evidence type="ECO:0000313" key="11">
    <source>
        <dbReference type="Proteomes" id="UP000243719"/>
    </source>
</evidence>
<dbReference type="PANTHER" id="PTHR33992:SF1">
    <property type="entry name" value="RIBONUCLEASE P PROTEIN COMPONENT"/>
    <property type="match status" value="1"/>
</dbReference>
<dbReference type="GO" id="GO:0042781">
    <property type="term" value="F:3'-tRNA processing endoribonuclease activity"/>
    <property type="evidence" value="ECO:0007669"/>
    <property type="project" value="TreeGrafter"/>
</dbReference>
<evidence type="ECO:0000256" key="8">
    <source>
        <dbReference type="NCBIfam" id="TIGR00188"/>
    </source>
</evidence>
<dbReference type="GO" id="GO:0001682">
    <property type="term" value="P:tRNA 5'-leader removal"/>
    <property type="evidence" value="ECO:0007669"/>
    <property type="project" value="UniProtKB-UniRule"/>
</dbReference>
<dbReference type="GO" id="GO:0000049">
    <property type="term" value="F:tRNA binding"/>
    <property type="evidence" value="ECO:0007669"/>
    <property type="project" value="UniProtKB-UniRule"/>
</dbReference>
<evidence type="ECO:0000256" key="5">
    <source>
        <dbReference type="ARBA" id="ARBA00022801"/>
    </source>
</evidence>
<proteinExistence type="inferred from homology"/>
<dbReference type="AlphaFoldDB" id="A0A1H2PQX2"/>
<keyword evidence="4 7" id="KW-0255">Endonuclease</keyword>
<evidence type="ECO:0000256" key="2">
    <source>
        <dbReference type="ARBA" id="ARBA00022694"/>
    </source>
</evidence>
<keyword evidence="2 7" id="KW-0819">tRNA processing</keyword>
<keyword evidence="3 7" id="KW-0540">Nuclease</keyword>
<gene>
    <name evidence="7" type="primary">rnpA</name>
    <name evidence="10" type="ORF">SAMN05216551_10576</name>
</gene>
<evidence type="ECO:0000256" key="9">
    <source>
        <dbReference type="SAM" id="MobiDB-lite"/>
    </source>
</evidence>
<evidence type="ECO:0000256" key="3">
    <source>
        <dbReference type="ARBA" id="ARBA00022722"/>
    </source>
</evidence>
<dbReference type="RefSeq" id="WP_091908007.1">
    <property type="nucleotide sequence ID" value="NZ_FNLO01000005.1"/>
</dbReference>
<protein>
    <recommendedName>
        <fullName evidence="7 8">Ribonuclease P protein component</fullName>
        <shortName evidence="7">RNase P protein</shortName>
        <shortName evidence="7">RNaseP protein</shortName>
        <ecNumber evidence="7 8">3.1.26.5</ecNumber>
    </recommendedName>
    <alternativeName>
        <fullName evidence="7">Protein C5</fullName>
    </alternativeName>
</protein>
<comment type="similarity">
    <text evidence="7">Belongs to the RnpA family.</text>
</comment>
<evidence type="ECO:0000256" key="6">
    <source>
        <dbReference type="ARBA" id="ARBA00022884"/>
    </source>
</evidence>
<dbReference type="OrthoDB" id="398329at2"/>
<keyword evidence="11" id="KW-1185">Reference proteome</keyword>
<feature type="region of interest" description="Disordered" evidence="9">
    <location>
        <begin position="1"/>
        <end position="29"/>
    </location>
</feature>
<dbReference type="InterPro" id="IPR014721">
    <property type="entry name" value="Ribsml_uS5_D2-typ_fold_subgr"/>
</dbReference>
<dbReference type="PANTHER" id="PTHR33992">
    <property type="entry name" value="RIBONUCLEASE P PROTEIN COMPONENT"/>
    <property type="match status" value="1"/>
</dbReference>
<comment type="function">
    <text evidence="1 7">RNaseP catalyzes the removal of the 5'-leader sequence from pre-tRNA to produce the mature 5'-terminus. It can also cleave other RNA substrates such as 4.5S RNA. The protein component plays an auxiliary but essential role in vivo by binding to the 5'-leader sequence and broadening the substrate specificity of the ribozyme.</text>
</comment>
<evidence type="ECO:0000256" key="7">
    <source>
        <dbReference type="HAMAP-Rule" id="MF_00227"/>
    </source>
</evidence>
<name>A0A1H2PQX2_9BURK</name>
<dbReference type="InterPro" id="IPR020568">
    <property type="entry name" value="Ribosomal_Su5_D2-typ_SF"/>
</dbReference>
<dbReference type="EMBL" id="FNLO01000005">
    <property type="protein sequence ID" value="SDV48418.1"/>
    <property type="molecule type" value="Genomic_DNA"/>
</dbReference>
<comment type="catalytic activity">
    <reaction evidence="7">
        <text>Endonucleolytic cleavage of RNA, removing 5'-extranucleotides from tRNA precursor.</text>
        <dbReference type="EC" id="3.1.26.5"/>
    </reaction>
</comment>
<dbReference type="Gene3D" id="3.30.230.10">
    <property type="match status" value="1"/>
</dbReference>
<keyword evidence="6 7" id="KW-0694">RNA-binding</keyword>
<dbReference type="InterPro" id="IPR020539">
    <property type="entry name" value="RNase_P_CS"/>
</dbReference>
<evidence type="ECO:0000313" key="10">
    <source>
        <dbReference type="EMBL" id="SDV48418.1"/>
    </source>
</evidence>
<comment type="subunit">
    <text evidence="7">Consists of a catalytic RNA component (M1 or rnpB) and a protein subunit.</text>
</comment>
<dbReference type="NCBIfam" id="TIGR00188">
    <property type="entry name" value="rnpA"/>
    <property type="match status" value="1"/>
</dbReference>
<reference evidence="11" key="1">
    <citation type="submission" date="2016-09" db="EMBL/GenBank/DDBJ databases">
        <authorList>
            <person name="Varghese N."/>
            <person name="Submissions S."/>
        </authorList>
    </citation>
    <scope>NUCLEOTIDE SEQUENCE [LARGE SCALE GENOMIC DNA]</scope>
    <source>
        <strain evidence="11">JS23</strain>
    </source>
</reference>
<dbReference type="InterPro" id="IPR000100">
    <property type="entry name" value="RNase_P"/>
</dbReference>
<dbReference type="GO" id="GO:0004526">
    <property type="term" value="F:ribonuclease P activity"/>
    <property type="evidence" value="ECO:0007669"/>
    <property type="project" value="UniProtKB-UniRule"/>
</dbReference>
<organism evidence="10 11">
    <name type="scientific">Chitinasiproducens palmae</name>
    <dbReference type="NCBI Taxonomy" id="1770053"/>
    <lineage>
        <taxon>Bacteria</taxon>
        <taxon>Pseudomonadati</taxon>
        <taxon>Pseudomonadota</taxon>
        <taxon>Betaproteobacteria</taxon>
        <taxon>Burkholderiales</taxon>
        <taxon>Burkholderiaceae</taxon>
        <taxon>Chitinasiproducens</taxon>
    </lineage>
</organism>
<keyword evidence="5 7" id="KW-0378">Hydrolase</keyword>
<sequence>MPDTMHEAGMGLSPHRSESNPPAVPQRGEHAFPRSARLLKTDEFSSVFRLRPWRRSDHFVLYLRPTGQAARLGLVAGKKAAPHAATRNLIRRLTREAFRMRRAELAGFDVLLRMQRRFDAAQFGSAAAAPLRAACRAEIETLFEQSLAQLRRRQGTAPPRREPRAE</sequence>
<dbReference type="Proteomes" id="UP000243719">
    <property type="component" value="Unassembled WGS sequence"/>
</dbReference>
<accession>A0A1H2PQX2</accession>
<dbReference type="HAMAP" id="MF_00227">
    <property type="entry name" value="RNase_P"/>
    <property type="match status" value="1"/>
</dbReference>
<evidence type="ECO:0000256" key="1">
    <source>
        <dbReference type="ARBA" id="ARBA00002663"/>
    </source>
</evidence>